<feature type="compositionally biased region" description="Pro residues" evidence="1">
    <location>
        <begin position="13"/>
        <end position="23"/>
    </location>
</feature>
<gene>
    <name evidence="2" type="ORF">SMD11_6932</name>
</gene>
<feature type="region of interest" description="Disordered" evidence="1">
    <location>
        <begin position="1"/>
        <end position="23"/>
    </location>
</feature>
<dbReference type="Proteomes" id="UP000195755">
    <property type="component" value="Chromosome"/>
</dbReference>
<sequence length="45" mass="4795">MLRQAVRDVRTAPLPPPAEPPADPAIAALHRVVDDLTASTHAIRS</sequence>
<dbReference type="KEGG" id="salj:SMD11_6932"/>
<evidence type="ECO:0000313" key="2">
    <source>
        <dbReference type="EMBL" id="ARZ72508.1"/>
    </source>
</evidence>
<feature type="compositionally biased region" description="Basic and acidic residues" evidence="1">
    <location>
        <begin position="1"/>
        <end position="10"/>
    </location>
</feature>
<dbReference type="EMBL" id="CP021744">
    <property type="protein sequence ID" value="ARZ72508.1"/>
    <property type="molecule type" value="Genomic_DNA"/>
</dbReference>
<protein>
    <recommendedName>
        <fullName evidence="4">Histidine kinase</fullName>
    </recommendedName>
</protein>
<organism evidence="2 3">
    <name type="scientific">Streptomyces albireticuli</name>
    <dbReference type="NCBI Taxonomy" id="1940"/>
    <lineage>
        <taxon>Bacteria</taxon>
        <taxon>Bacillati</taxon>
        <taxon>Actinomycetota</taxon>
        <taxon>Actinomycetes</taxon>
        <taxon>Kitasatosporales</taxon>
        <taxon>Streptomycetaceae</taxon>
        <taxon>Streptomyces</taxon>
    </lineage>
</organism>
<accession>A0A1Z2LE60</accession>
<reference evidence="2 3" key="1">
    <citation type="submission" date="2017-06" db="EMBL/GenBank/DDBJ databases">
        <title>Streptomyces albireticuli Genome sequencing and assembly.</title>
        <authorList>
            <person name="Wang Y."/>
            <person name="Du B."/>
            <person name="Ding Y."/>
            <person name="Liu H."/>
            <person name="Hou Q."/>
            <person name="Liu K."/>
            <person name="Yao L."/>
            <person name="Wang C."/>
        </authorList>
    </citation>
    <scope>NUCLEOTIDE SEQUENCE [LARGE SCALE GENOMIC DNA]</scope>
    <source>
        <strain evidence="2 3">MDJK11</strain>
    </source>
</reference>
<evidence type="ECO:0000313" key="3">
    <source>
        <dbReference type="Proteomes" id="UP000195755"/>
    </source>
</evidence>
<dbReference type="AlphaFoldDB" id="A0A1Z2LE60"/>
<proteinExistence type="predicted"/>
<evidence type="ECO:0008006" key="4">
    <source>
        <dbReference type="Google" id="ProtNLM"/>
    </source>
</evidence>
<dbReference type="RefSeq" id="WP_199844015.1">
    <property type="nucleotide sequence ID" value="NZ_CP021744.1"/>
</dbReference>
<evidence type="ECO:0000256" key="1">
    <source>
        <dbReference type="SAM" id="MobiDB-lite"/>
    </source>
</evidence>
<name>A0A1Z2LE60_9ACTN</name>